<dbReference type="GO" id="GO:0032259">
    <property type="term" value="P:methylation"/>
    <property type="evidence" value="ECO:0007669"/>
    <property type="project" value="UniProtKB-KW"/>
</dbReference>
<proteinExistence type="predicted"/>
<dbReference type="PANTHER" id="PTHR43619">
    <property type="entry name" value="S-ADENOSYL-L-METHIONINE-DEPENDENT METHYLTRANSFERASE YKTD-RELATED"/>
    <property type="match status" value="1"/>
</dbReference>
<protein>
    <submittedName>
        <fullName evidence="3">O-Methyltransferase involved in polyketide biosynthesis</fullName>
    </submittedName>
</protein>
<dbReference type="EMBL" id="FNND01000001">
    <property type="protein sequence ID" value="SDW17820.1"/>
    <property type="molecule type" value="Genomic_DNA"/>
</dbReference>
<dbReference type="PIRSF" id="PIRSF028177">
    <property type="entry name" value="Polyketide_synth_Omtfrase_TcmP"/>
    <property type="match status" value="1"/>
</dbReference>
<evidence type="ECO:0000256" key="2">
    <source>
        <dbReference type="ARBA" id="ARBA00022679"/>
    </source>
</evidence>
<dbReference type="GO" id="GO:0008168">
    <property type="term" value="F:methyltransferase activity"/>
    <property type="evidence" value="ECO:0007669"/>
    <property type="project" value="UniProtKB-KW"/>
</dbReference>
<sequence>MKLGKIPETMLITLWAKAEERHYSPPFLIDKKAEEMIPQIDYDFSKFSRSKFSQAGVCLRASLIDKEAQAFLSAHPDAVVIQLGAGLDARYERLGSPAVTHWYELDLPEVIELRKKFFKENDRRTFIPLSLFDYQWIETIKAHQKPILIIVEGVLMYFERTQVKNFFENLCQKCEKATLLFDMLAYSLVGHAKNHDSLGSMDKKQRPEFRWSELDSHILEQWHPHLHIGQEYYMSDYNRGRYPFIFRMLYKLPYFYKRFNQRVIRAEISEK</sequence>
<keyword evidence="2 3" id="KW-0808">Transferase</keyword>
<dbReference type="PANTHER" id="PTHR43619:SF2">
    <property type="entry name" value="S-ADENOSYL-L-METHIONINE-DEPENDENT METHYLTRANSFERASES SUPERFAMILY PROTEIN"/>
    <property type="match status" value="1"/>
</dbReference>
<comment type="caution">
    <text evidence="3">The sequence shown here is derived from an EMBL/GenBank/DDBJ whole genome shotgun (WGS) entry which is preliminary data.</text>
</comment>
<keyword evidence="1 3" id="KW-0489">Methyltransferase</keyword>
<dbReference type="InterPro" id="IPR007213">
    <property type="entry name" value="Ppm1/Ppm2/Tcmp"/>
</dbReference>
<accession>A0A1H2RF67</accession>
<dbReference type="Gene3D" id="3.40.50.150">
    <property type="entry name" value="Vaccinia Virus protein VP39"/>
    <property type="match status" value="1"/>
</dbReference>
<gene>
    <name evidence="3" type="ORF">SAMN05444420_101440</name>
</gene>
<dbReference type="Proteomes" id="UP000182771">
    <property type="component" value="Unassembled WGS sequence"/>
</dbReference>
<dbReference type="AlphaFoldDB" id="A0A1H2RF67"/>
<reference evidence="3 4" key="1">
    <citation type="submission" date="2016-10" db="EMBL/GenBank/DDBJ databases">
        <authorList>
            <person name="Varghese N."/>
            <person name="Submissions S."/>
        </authorList>
    </citation>
    <scope>NUCLEOTIDE SEQUENCE [LARGE SCALE GENOMIC DNA]</scope>
    <source>
        <strain evidence="3 4">DSM 11449</strain>
    </source>
</reference>
<evidence type="ECO:0000313" key="4">
    <source>
        <dbReference type="Proteomes" id="UP000182771"/>
    </source>
</evidence>
<dbReference type="InterPro" id="IPR029063">
    <property type="entry name" value="SAM-dependent_MTases_sf"/>
</dbReference>
<name>A0A1H2RF67_9FLAO</name>
<dbReference type="InterPro" id="IPR016874">
    <property type="entry name" value="TcmP-like"/>
</dbReference>
<keyword evidence="4" id="KW-1185">Reference proteome</keyword>
<dbReference type="SUPFAM" id="SSF53335">
    <property type="entry name" value="S-adenosyl-L-methionine-dependent methyltransferases"/>
    <property type="match status" value="1"/>
</dbReference>
<dbReference type="Pfam" id="PF04072">
    <property type="entry name" value="LCM"/>
    <property type="match status" value="1"/>
</dbReference>
<organism evidence="3 4">
    <name type="scientific">Capnocytophaga granulosa</name>
    <dbReference type="NCBI Taxonomy" id="45242"/>
    <lineage>
        <taxon>Bacteria</taxon>
        <taxon>Pseudomonadati</taxon>
        <taxon>Bacteroidota</taxon>
        <taxon>Flavobacteriia</taxon>
        <taxon>Flavobacteriales</taxon>
        <taxon>Flavobacteriaceae</taxon>
        <taxon>Capnocytophaga</taxon>
    </lineage>
</organism>
<evidence type="ECO:0000256" key="1">
    <source>
        <dbReference type="ARBA" id="ARBA00022603"/>
    </source>
</evidence>
<evidence type="ECO:0000313" key="3">
    <source>
        <dbReference type="EMBL" id="SDW17820.1"/>
    </source>
</evidence>